<evidence type="ECO:0000256" key="4">
    <source>
        <dbReference type="ARBA" id="ARBA00023315"/>
    </source>
</evidence>
<evidence type="ECO:0000256" key="5">
    <source>
        <dbReference type="ARBA" id="ARBA00048462"/>
    </source>
</evidence>
<dbReference type="EMBL" id="CP038231">
    <property type="protein sequence ID" value="QDH12886.1"/>
    <property type="molecule type" value="Genomic_DNA"/>
</dbReference>
<dbReference type="SMART" id="SM00827">
    <property type="entry name" value="PKS_AT"/>
    <property type="match status" value="1"/>
</dbReference>
<dbReference type="FunFam" id="3.30.70.250:FF:000001">
    <property type="entry name" value="Malonyl CoA-acyl carrier protein transacylase"/>
    <property type="match status" value="1"/>
</dbReference>
<dbReference type="EC" id="2.3.1.39" evidence="1 6"/>
<keyword evidence="10" id="KW-1185">Reference proteome</keyword>
<dbReference type="InterPro" id="IPR024925">
    <property type="entry name" value="Malonyl_CoA-ACP_transAc"/>
</dbReference>
<dbReference type="InterPro" id="IPR004410">
    <property type="entry name" value="Malonyl_CoA-ACP_transAc_FabD"/>
</dbReference>
<evidence type="ECO:0000256" key="3">
    <source>
        <dbReference type="ARBA" id="ARBA00022679"/>
    </source>
</evidence>
<dbReference type="GO" id="GO:0006633">
    <property type="term" value="P:fatty acid biosynthetic process"/>
    <property type="evidence" value="ECO:0007669"/>
    <property type="project" value="TreeGrafter"/>
</dbReference>
<dbReference type="Gene3D" id="3.40.366.10">
    <property type="entry name" value="Malonyl-Coenzyme A Acyl Carrier Protein, domain 2"/>
    <property type="match status" value="1"/>
</dbReference>
<evidence type="ECO:0000256" key="2">
    <source>
        <dbReference type="ARBA" id="ARBA00018953"/>
    </source>
</evidence>
<comment type="catalytic activity">
    <reaction evidence="5 6">
        <text>holo-[ACP] + malonyl-CoA = malonyl-[ACP] + CoA</text>
        <dbReference type="Rhea" id="RHEA:41792"/>
        <dbReference type="Rhea" id="RHEA-COMP:9623"/>
        <dbReference type="Rhea" id="RHEA-COMP:9685"/>
        <dbReference type="ChEBI" id="CHEBI:57287"/>
        <dbReference type="ChEBI" id="CHEBI:57384"/>
        <dbReference type="ChEBI" id="CHEBI:64479"/>
        <dbReference type="ChEBI" id="CHEBI:78449"/>
        <dbReference type="EC" id="2.3.1.39"/>
    </reaction>
</comment>
<dbReference type="SUPFAM" id="SSF55048">
    <property type="entry name" value="Probable ACP-binding domain of malonyl-CoA ACP transacylase"/>
    <property type="match status" value="1"/>
</dbReference>
<proteinExistence type="inferred from homology"/>
<evidence type="ECO:0000313" key="10">
    <source>
        <dbReference type="Proteomes" id="UP000318709"/>
    </source>
</evidence>
<dbReference type="InterPro" id="IPR050858">
    <property type="entry name" value="Mal-CoA-ACP_Trans/PKS_FabD"/>
</dbReference>
<dbReference type="GO" id="GO:0004314">
    <property type="term" value="F:[acyl-carrier-protein] S-malonyltransferase activity"/>
    <property type="evidence" value="ECO:0007669"/>
    <property type="project" value="UniProtKB-EC"/>
</dbReference>
<organism evidence="9 10">
    <name type="scientific">Formicincola oecophyllae</name>
    <dbReference type="NCBI Taxonomy" id="2558361"/>
    <lineage>
        <taxon>Bacteria</taxon>
        <taxon>Pseudomonadati</taxon>
        <taxon>Pseudomonadota</taxon>
        <taxon>Alphaproteobacteria</taxon>
        <taxon>Acetobacterales</taxon>
        <taxon>Acetobacteraceae</taxon>
        <taxon>Formicincola</taxon>
    </lineage>
</organism>
<dbReference type="InterPro" id="IPR014043">
    <property type="entry name" value="Acyl_transferase_dom"/>
</dbReference>
<feature type="active site" evidence="7">
    <location>
        <position position="99"/>
    </location>
</feature>
<evidence type="ECO:0000256" key="1">
    <source>
        <dbReference type="ARBA" id="ARBA00013258"/>
    </source>
</evidence>
<evidence type="ECO:0000313" key="9">
    <source>
        <dbReference type="EMBL" id="QDH12886.1"/>
    </source>
</evidence>
<dbReference type="SUPFAM" id="SSF52151">
    <property type="entry name" value="FabD/lysophospholipase-like"/>
    <property type="match status" value="1"/>
</dbReference>
<dbReference type="InterPro" id="IPR001227">
    <property type="entry name" value="Ac_transferase_dom_sf"/>
</dbReference>
<feature type="active site" evidence="7">
    <location>
        <position position="213"/>
    </location>
</feature>
<dbReference type="Proteomes" id="UP000318709">
    <property type="component" value="Chromosome"/>
</dbReference>
<dbReference type="NCBIfam" id="TIGR00128">
    <property type="entry name" value="fabD"/>
    <property type="match status" value="1"/>
</dbReference>
<dbReference type="GO" id="GO:0005829">
    <property type="term" value="C:cytosol"/>
    <property type="evidence" value="ECO:0007669"/>
    <property type="project" value="TreeGrafter"/>
</dbReference>
<name>A0A4Y6U8W2_9PROT</name>
<reference evidence="9 10" key="1">
    <citation type="submission" date="2019-03" db="EMBL/GenBank/DDBJ databases">
        <title>The complete genome sequence of Swingsia_sp. F3b2 LMG30590(T).</title>
        <authorList>
            <person name="Chua K.-O."/>
            <person name="Chan K.-G."/>
            <person name="See-Too W.-S."/>
        </authorList>
    </citation>
    <scope>NUCLEOTIDE SEQUENCE [LARGE SCALE GENOMIC DNA]</scope>
    <source>
        <strain evidence="9 10">F3b2</strain>
    </source>
</reference>
<evidence type="ECO:0000259" key="8">
    <source>
        <dbReference type="SMART" id="SM00827"/>
    </source>
</evidence>
<gene>
    <name evidence="9" type="primary">fabD</name>
    <name evidence="9" type="ORF">E3E12_00200</name>
</gene>
<dbReference type="KEGG" id="swf:E3E12_00200"/>
<dbReference type="PIRSF" id="PIRSF000446">
    <property type="entry name" value="Mct"/>
    <property type="match status" value="1"/>
</dbReference>
<dbReference type="InterPro" id="IPR016036">
    <property type="entry name" value="Malonyl_transacylase_ACP-bd"/>
</dbReference>
<keyword evidence="3 6" id="KW-0808">Transferase</keyword>
<evidence type="ECO:0000256" key="6">
    <source>
        <dbReference type="PIRNR" id="PIRNR000446"/>
    </source>
</evidence>
<protein>
    <recommendedName>
        <fullName evidence="2 6">Malonyl CoA-acyl carrier protein transacylase</fullName>
        <ecNumber evidence="1 6">2.3.1.39</ecNumber>
    </recommendedName>
</protein>
<dbReference type="OrthoDB" id="9808564at2"/>
<dbReference type="RefSeq" id="WP_141442528.1">
    <property type="nucleotide sequence ID" value="NZ_CP038231.1"/>
</dbReference>
<dbReference type="Gene3D" id="3.30.70.250">
    <property type="entry name" value="Malonyl-CoA ACP transacylase, ACP-binding"/>
    <property type="match status" value="1"/>
</dbReference>
<accession>A0A4Y6U8W2</accession>
<sequence>MTTSHHHAFVFPGQGSQFIGMGKELHDAFPAARDVFGAVDEALGQSLSKLMFSGDAAELTATRNAQPALFAVSMAAVAALEGEGGFHLHQKAAFMAGHSLGEYAALAASGVMDVAIGARLLRLRGEAMQRAVPAGQGGMAALLGVTPELAAEICSEAAKQPDGCTSCLVVANDNGGGQIVISGHMEAVDRAVALAGEKGVKRAVKLPVSAPFHSPLMAPAAEEMAKALESAKLQDAQAPVIANVTASPERQAAKLRPLLVRQVTGQVRWRESVEAMAKAGVTHHHEVGAGKVLSGLVRRIAPSMAADRAGTPAEIEAMLKTLT</sequence>
<keyword evidence="4 6" id="KW-0012">Acyltransferase</keyword>
<dbReference type="Pfam" id="PF00698">
    <property type="entry name" value="Acyl_transf_1"/>
    <property type="match status" value="1"/>
</dbReference>
<comment type="similarity">
    <text evidence="6">Belongs to the fabD family.</text>
</comment>
<dbReference type="InterPro" id="IPR016035">
    <property type="entry name" value="Acyl_Trfase/lysoPLipase"/>
</dbReference>
<evidence type="ECO:0000256" key="7">
    <source>
        <dbReference type="PIRSR" id="PIRSR000446-1"/>
    </source>
</evidence>
<dbReference type="PANTHER" id="PTHR42681:SF1">
    <property type="entry name" value="MALONYL-COA-ACYL CARRIER PROTEIN TRANSACYLASE, MITOCHONDRIAL"/>
    <property type="match status" value="1"/>
</dbReference>
<feature type="domain" description="Malonyl-CoA:ACP transacylase (MAT)" evidence="8">
    <location>
        <begin position="10"/>
        <end position="311"/>
    </location>
</feature>
<dbReference type="PANTHER" id="PTHR42681">
    <property type="entry name" value="MALONYL-COA-ACYL CARRIER PROTEIN TRANSACYLASE, MITOCHONDRIAL"/>
    <property type="match status" value="1"/>
</dbReference>
<dbReference type="AlphaFoldDB" id="A0A4Y6U8W2"/>